<comment type="caution">
    <text evidence="1">The sequence shown here is derived from an EMBL/GenBank/DDBJ whole genome shotgun (WGS) entry which is preliminary data.</text>
</comment>
<evidence type="ECO:0000313" key="1">
    <source>
        <dbReference type="EMBL" id="GAA2571235.1"/>
    </source>
</evidence>
<keyword evidence="2" id="KW-1185">Reference proteome</keyword>
<dbReference type="EMBL" id="BAAARI010000003">
    <property type="protein sequence ID" value="GAA2571235.1"/>
    <property type="molecule type" value="Genomic_DNA"/>
</dbReference>
<dbReference type="RefSeq" id="WP_344227027.1">
    <property type="nucleotide sequence ID" value="NZ_BAAARI010000003.1"/>
</dbReference>
<reference evidence="1 2" key="1">
    <citation type="journal article" date="2019" name="Int. J. Syst. Evol. Microbiol.">
        <title>The Global Catalogue of Microorganisms (GCM) 10K type strain sequencing project: providing services to taxonomists for standard genome sequencing and annotation.</title>
        <authorList>
            <consortium name="The Broad Institute Genomics Platform"/>
            <consortium name="The Broad Institute Genome Sequencing Center for Infectious Disease"/>
            <person name="Wu L."/>
            <person name="Ma J."/>
        </authorList>
    </citation>
    <scope>NUCLEOTIDE SEQUENCE [LARGE SCALE GENOMIC DNA]</scope>
    <source>
        <strain evidence="1 2">JCM 16365</strain>
    </source>
</reference>
<gene>
    <name evidence="1" type="ORF">GCM10009862_07570</name>
</gene>
<dbReference type="Proteomes" id="UP001500274">
    <property type="component" value="Unassembled WGS sequence"/>
</dbReference>
<organism evidence="1 2">
    <name type="scientific">Microbacterium binotii</name>
    <dbReference type="NCBI Taxonomy" id="462710"/>
    <lineage>
        <taxon>Bacteria</taxon>
        <taxon>Bacillati</taxon>
        <taxon>Actinomycetota</taxon>
        <taxon>Actinomycetes</taxon>
        <taxon>Micrococcales</taxon>
        <taxon>Microbacteriaceae</taxon>
        <taxon>Microbacterium</taxon>
    </lineage>
</organism>
<protein>
    <recommendedName>
        <fullName evidence="3">DUF222 domain-containing protein</fullName>
    </recommendedName>
</protein>
<accession>A0ABN3P9B1</accession>
<sequence>MTLHRVLGLVDELNRSKQIAVGSGSAAFPTTQVDAPGVAFDDAVTAVWTWYEEELRHDRLFLTARANSAQRAVLRDFSTILDGQRHVKQHAGFSRTVEAMAWRTAASTTQDEPSDAELLHALLSELATALAALASVAETVGRDVAGRNAWSGHEAQTPESEVRAVLADIGRDSLPQQRIDTIVRRFESHPKLKYAQTPRDRTRIAAVVAIEMNLSPLTVSHSEILDEFGVIGDPRGLALLLVAHGVQEAGFAGARLLPALRRAWGGIHANNALKPGR</sequence>
<name>A0ABN3P9B1_9MICO</name>
<evidence type="ECO:0000313" key="2">
    <source>
        <dbReference type="Proteomes" id="UP001500274"/>
    </source>
</evidence>
<evidence type="ECO:0008006" key="3">
    <source>
        <dbReference type="Google" id="ProtNLM"/>
    </source>
</evidence>
<proteinExistence type="predicted"/>